<dbReference type="EMBL" id="BOOY01000042">
    <property type="protein sequence ID" value="GIJ06451.1"/>
    <property type="molecule type" value="Genomic_DNA"/>
</dbReference>
<reference evidence="2" key="1">
    <citation type="submission" date="2021-01" db="EMBL/GenBank/DDBJ databases">
        <title>Whole genome shotgun sequence of Spirilliplanes yamanashiensis NBRC 15828.</title>
        <authorList>
            <person name="Komaki H."/>
            <person name="Tamura T."/>
        </authorList>
    </citation>
    <scope>NUCLEOTIDE SEQUENCE</scope>
    <source>
        <strain evidence="2">NBRC 15828</strain>
    </source>
</reference>
<gene>
    <name evidence="2" type="ORF">Sya03_58030</name>
</gene>
<feature type="region of interest" description="Disordered" evidence="1">
    <location>
        <begin position="1"/>
        <end position="20"/>
    </location>
</feature>
<evidence type="ECO:0000313" key="3">
    <source>
        <dbReference type="Proteomes" id="UP000652013"/>
    </source>
</evidence>
<name>A0A8J3YCX1_9ACTN</name>
<evidence type="ECO:0000256" key="1">
    <source>
        <dbReference type="SAM" id="MobiDB-lite"/>
    </source>
</evidence>
<dbReference type="AlphaFoldDB" id="A0A8J3YCX1"/>
<accession>A0A8J3YCX1</accession>
<evidence type="ECO:0000313" key="2">
    <source>
        <dbReference type="EMBL" id="GIJ06451.1"/>
    </source>
</evidence>
<comment type="caution">
    <text evidence="2">The sequence shown here is derived from an EMBL/GenBank/DDBJ whole genome shotgun (WGS) entry which is preliminary data.</text>
</comment>
<protein>
    <recommendedName>
        <fullName evidence="4">PRC-barrel domain-containing protein</fullName>
    </recommendedName>
</protein>
<keyword evidence="3" id="KW-1185">Reference proteome</keyword>
<sequence>MHPHTSNVPGMPTEPDPLAQVNDGMTVFDVAGEKVGTVTAVQTPGTDVRPELVAGQAEGYMADGYLRVDTSGVLSADAYVSGSEIADVSEVDGGVVTLRVPKEQLPRAGQGGTP</sequence>
<proteinExistence type="predicted"/>
<dbReference type="Proteomes" id="UP000652013">
    <property type="component" value="Unassembled WGS sequence"/>
</dbReference>
<evidence type="ECO:0008006" key="4">
    <source>
        <dbReference type="Google" id="ProtNLM"/>
    </source>
</evidence>
<organism evidence="2 3">
    <name type="scientific">Spirilliplanes yamanashiensis</name>
    <dbReference type="NCBI Taxonomy" id="42233"/>
    <lineage>
        <taxon>Bacteria</taxon>
        <taxon>Bacillati</taxon>
        <taxon>Actinomycetota</taxon>
        <taxon>Actinomycetes</taxon>
        <taxon>Micromonosporales</taxon>
        <taxon>Micromonosporaceae</taxon>
        <taxon>Spirilliplanes</taxon>
    </lineage>
</organism>